<reference evidence="3" key="1">
    <citation type="submission" date="2020-04" db="EMBL/GenBank/DDBJ databases">
        <authorList>
            <person name="Chiriac C."/>
            <person name="Salcher M."/>
            <person name="Ghai R."/>
            <person name="Kavagutti S V."/>
        </authorList>
    </citation>
    <scope>NUCLEOTIDE SEQUENCE</scope>
</reference>
<organism evidence="3">
    <name type="scientific">uncultured Caudovirales phage</name>
    <dbReference type="NCBI Taxonomy" id="2100421"/>
    <lineage>
        <taxon>Viruses</taxon>
        <taxon>Duplodnaviria</taxon>
        <taxon>Heunggongvirae</taxon>
        <taxon>Uroviricota</taxon>
        <taxon>Caudoviricetes</taxon>
        <taxon>Peduoviridae</taxon>
        <taxon>Maltschvirus</taxon>
        <taxon>Maltschvirus maltsch</taxon>
    </lineage>
</organism>
<dbReference type="EMBL" id="LR796646">
    <property type="protein sequence ID" value="CAB4156894.1"/>
    <property type="molecule type" value="Genomic_DNA"/>
</dbReference>
<dbReference type="EMBL" id="LR796369">
    <property type="protein sequence ID" value="CAB4139944.1"/>
    <property type="molecule type" value="Genomic_DNA"/>
</dbReference>
<dbReference type="EMBL" id="LR796373">
    <property type="protein sequence ID" value="CAB4140687.1"/>
    <property type="molecule type" value="Genomic_DNA"/>
</dbReference>
<evidence type="ECO:0000313" key="1">
    <source>
        <dbReference type="EMBL" id="CAB4139944.1"/>
    </source>
</evidence>
<sequence length="486" mass="50343">MSVSLIGKDGTNIATITNGVPIFTGDANTSPAGVGALRMYTENDSGSITGDVYLLSPETTSDYRLRAVEDTILDSEVFCYANQNTGKHSYAATTLTMALTGNALVTNSGNITTINTASFFRTQQYFELCGSQNATYVTFESALSAALATNTTIDFGLFLQSGTSPYAPTDGAYFRITSAGFQGVINFNGVETTTSVFAFTSTINQVYAFCIAVNTDQVEFWIDDVLYATIPTQISNGTPFASQALPVQIRHAIGGTAAGAALSLRTFSYSVQVNDQTNLPYQHIQTMRGGAPQVQQGATTGGQLTTYATGAEPGAVTLTANTAPATNTLGGLYLLPVAITPAASDYPLFAWQNPLGTAAIPGKVFVCTGVIIGDLSVTTALTGGPLLLQWAIGYGSTASSLATTESATFTAGGTTKIARKIPLGAQSLAATAAVGAISPGFQRDFSSAPLPINPGEFLHIILRIPGGTATTAGAPRGSVAVLGYFR</sequence>
<evidence type="ECO:0000313" key="2">
    <source>
        <dbReference type="EMBL" id="CAB4140687.1"/>
    </source>
</evidence>
<gene>
    <name evidence="1" type="ORF">UFOVP356_38</name>
    <name evidence="2" type="ORF">UFOVP408_55</name>
    <name evidence="3" type="ORF">UFOVP676_18</name>
</gene>
<accession>A0A6J5NNM7</accession>
<evidence type="ECO:0000313" key="3">
    <source>
        <dbReference type="EMBL" id="CAB4156894.1"/>
    </source>
</evidence>
<protein>
    <submittedName>
        <fullName evidence="3">Uncharacterized protein</fullName>
    </submittedName>
</protein>
<name>A0A6J5NNM7_9CAUD</name>
<proteinExistence type="predicted"/>